<dbReference type="HOGENOM" id="CLU_1008913_0_0_1"/>
<sequence length="276" mass="31596">MNTLNFSVPPTLKLEDAIKGMLSAAECAYIESPSTQEFIRPSFKLLNLYHKEELMDDSDDDVDQPITLKQFKVQEEANELETKKACKSINELEEESEDEVSEGNKSESFEESLKMEPEPFTTPYHCQSDFENSCYDLHVFQKKTCIITPDGEVLLHSSDIKEVLVVHKDWLEDCEKMQGPVGGCLGKGLQKWAFKRYVGHTELALFQLRGVLHHQGVSNTFNHTILEEDFMSLMKVAYHLNVFKQRAAHYGVELLKIRYNAEGSFFSEVVVKNIKC</sequence>
<dbReference type="EMBL" id="KN837207">
    <property type="protein sequence ID" value="KIJ33864.1"/>
    <property type="molecule type" value="Genomic_DNA"/>
</dbReference>
<proteinExistence type="predicted"/>
<feature type="compositionally biased region" description="Acidic residues" evidence="1">
    <location>
        <begin position="91"/>
        <end position="101"/>
    </location>
</feature>
<gene>
    <name evidence="2" type="ORF">M422DRAFT_264156</name>
</gene>
<feature type="compositionally biased region" description="Basic and acidic residues" evidence="1">
    <location>
        <begin position="102"/>
        <end position="114"/>
    </location>
</feature>
<dbReference type="AlphaFoldDB" id="A0A0C9UGH5"/>
<name>A0A0C9UGH5_SPHS4</name>
<feature type="region of interest" description="Disordered" evidence="1">
    <location>
        <begin position="91"/>
        <end position="114"/>
    </location>
</feature>
<evidence type="ECO:0000256" key="1">
    <source>
        <dbReference type="SAM" id="MobiDB-lite"/>
    </source>
</evidence>
<protein>
    <submittedName>
        <fullName evidence="2">Uncharacterized protein</fullName>
    </submittedName>
</protein>
<reference evidence="2 3" key="1">
    <citation type="submission" date="2014-06" db="EMBL/GenBank/DDBJ databases">
        <title>Evolutionary Origins and Diversification of the Mycorrhizal Mutualists.</title>
        <authorList>
            <consortium name="DOE Joint Genome Institute"/>
            <consortium name="Mycorrhizal Genomics Consortium"/>
            <person name="Kohler A."/>
            <person name="Kuo A."/>
            <person name="Nagy L.G."/>
            <person name="Floudas D."/>
            <person name="Copeland A."/>
            <person name="Barry K.W."/>
            <person name="Cichocki N."/>
            <person name="Veneault-Fourrey C."/>
            <person name="LaButti K."/>
            <person name="Lindquist E.A."/>
            <person name="Lipzen A."/>
            <person name="Lundell T."/>
            <person name="Morin E."/>
            <person name="Murat C."/>
            <person name="Riley R."/>
            <person name="Ohm R."/>
            <person name="Sun H."/>
            <person name="Tunlid A."/>
            <person name="Henrissat B."/>
            <person name="Grigoriev I.V."/>
            <person name="Hibbett D.S."/>
            <person name="Martin F."/>
        </authorList>
    </citation>
    <scope>NUCLEOTIDE SEQUENCE [LARGE SCALE GENOMIC DNA]</scope>
    <source>
        <strain evidence="2 3">SS14</strain>
    </source>
</reference>
<keyword evidence="3" id="KW-1185">Reference proteome</keyword>
<accession>A0A0C9UGH5</accession>
<evidence type="ECO:0000313" key="3">
    <source>
        <dbReference type="Proteomes" id="UP000054279"/>
    </source>
</evidence>
<evidence type="ECO:0000313" key="2">
    <source>
        <dbReference type="EMBL" id="KIJ33864.1"/>
    </source>
</evidence>
<dbReference type="Proteomes" id="UP000054279">
    <property type="component" value="Unassembled WGS sequence"/>
</dbReference>
<organism evidence="2 3">
    <name type="scientific">Sphaerobolus stellatus (strain SS14)</name>
    <dbReference type="NCBI Taxonomy" id="990650"/>
    <lineage>
        <taxon>Eukaryota</taxon>
        <taxon>Fungi</taxon>
        <taxon>Dikarya</taxon>
        <taxon>Basidiomycota</taxon>
        <taxon>Agaricomycotina</taxon>
        <taxon>Agaricomycetes</taxon>
        <taxon>Phallomycetidae</taxon>
        <taxon>Geastrales</taxon>
        <taxon>Sphaerobolaceae</taxon>
        <taxon>Sphaerobolus</taxon>
    </lineage>
</organism>